<gene>
    <name evidence="1" type="ORF">NPIL_689751</name>
</gene>
<name>A0A8X6PH36_NEPPI</name>
<dbReference type="EMBL" id="BMAW01116385">
    <property type="protein sequence ID" value="GFT70476.1"/>
    <property type="molecule type" value="Genomic_DNA"/>
</dbReference>
<keyword evidence="2" id="KW-1185">Reference proteome</keyword>
<dbReference type="AlphaFoldDB" id="A0A8X6PH36"/>
<evidence type="ECO:0000313" key="1">
    <source>
        <dbReference type="EMBL" id="GFT70476.1"/>
    </source>
</evidence>
<proteinExistence type="predicted"/>
<dbReference type="Proteomes" id="UP000887013">
    <property type="component" value="Unassembled WGS sequence"/>
</dbReference>
<organism evidence="1 2">
    <name type="scientific">Nephila pilipes</name>
    <name type="common">Giant wood spider</name>
    <name type="synonym">Nephila maculata</name>
    <dbReference type="NCBI Taxonomy" id="299642"/>
    <lineage>
        <taxon>Eukaryota</taxon>
        <taxon>Metazoa</taxon>
        <taxon>Ecdysozoa</taxon>
        <taxon>Arthropoda</taxon>
        <taxon>Chelicerata</taxon>
        <taxon>Arachnida</taxon>
        <taxon>Araneae</taxon>
        <taxon>Araneomorphae</taxon>
        <taxon>Entelegynae</taxon>
        <taxon>Araneoidea</taxon>
        <taxon>Nephilidae</taxon>
        <taxon>Nephila</taxon>
    </lineage>
</organism>
<accession>A0A8X6PH36</accession>
<protein>
    <submittedName>
        <fullName evidence="1">Uncharacterized protein</fullName>
    </submittedName>
</protein>
<evidence type="ECO:0000313" key="2">
    <source>
        <dbReference type="Proteomes" id="UP000887013"/>
    </source>
</evidence>
<comment type="caution">
    <text evidence="1">The sequence shown here is derived from an EMBL/GenBank/DDBJ whole genome shotgun (WGS) entry which is preliminary data.</text>
</comment>
<sequence>MIINYRDQVLKGRCEFFEKFKRRTGIHCVERHGEAARSDAKTSENFNGYFKHQSMKDCLNKREVQAKCEADVLQHGCHFPIFMIGSMKFSLLL</sequence>
<reference evidence="1" key="1">
    <citation type="submission" date="2020-08" db="EMBL/GenBank/DDBJ databases">
        <title>Multicomponent nature underlies the extraordinary mechanical properties of spider dragline silk.</title>
        <authorList>
            <person name="Kono N."/>
            <person name="Nakamura H."/>
            <person name="Mori M."/>
            <person name="Yoshida Y."/>
            <person name="Ohtoshi R."/>
            <person name="Malay A.D."/>
            <person name="Moran D.A.P."/>
            <person name="Tomita M."/>
            <person name="Numata K."/>
            <person name="Arakawa K."/>
        </authorList>
    </citation>
    <scope>NUCLEOTIDE SEQUENCE</scope>
</reference>